<organism evidence="2 3">
    <name type="scientific">Streptomyces flavofungini</name>
    <dbReference type="NCBI Taxonomy" id="68200"/>
    <lineage>
        <taxon>Bacteria</taxon>
        <taxon>Bacillati</taxon>
        <taxon>Actinomycetota</taxon>
        <taxon>Actinomycetes</taxon>
        <taxon>Kitasatosporales</taxon>
        <taxon>Streptomycetaceae</taxon>
        <taxon>Streptomyces</taxon>
    </lineage>
</organism>
<keyword evidence="3" id="KW-1185">Reference proteome</keyword>
<sequence>MIERETAVRIVEEELARAYQGWVTLGLDSTRPTVVLVEEHELVWKVYWQSEEYARTRDPAAMFVGHGPYLVDRVDGGLHEIGAAAETGDDWEADYRVRIRGQVIRTPVDDLHDEIREIATARGRIPAVRTLRQRLPALSPSQALEYVQALLHGEAPGPLVSVAAAQLTAPIDPVLAVRTIRQGRAV</sequence>
<reference evidence="2 3" key="1">
    <citation type="submission" date="2020-12" db="EMBL/GenBank/DDBJ databases">
        <title>Streptomyces typhae sp. nov., a novel endophytic actinomycete isolated from the root of cattail pollen (Typha angustifolia L.).</title>
        <authorList>
            <person name="Peng C."/>
            <person name="Liu C."/>
        </authorList>
    </citation>
    <scope>NUCLEOTIDE SEQUENCE [LARGE SCALE GENOMIC DNA]</scope>
    <source>
        <strain evidence="2 3">JCM 4753</strain>
    </source>
</reference>
<evidence type="ECO:0000313" key="3">
    <source>
        <dbReference type="Proteomes" id="UP000634780"/>
    </source>
</evidence>
<comment type="caution">
    <text evidence="2">The sequence shown here is derived from an EMBL/GenBank/DDBJ whole genome shotgun (WGS) entry which is preliminary data.</text>
</comment>
<gene>
    <name evidence="2" type="ORF">JGB26_19445</name>
</gene>
<dbReference type="EMBL" id="JAEKOZ010000011">
    <property type="protein sequence ID" value="MBJ3809265.1"/>
    <property type="molecule type" value="Genomic_DNA"/>
</dbReference>
<evidence type="ECO:0000313" key="2">
    <source>
        <dbReference type="EMBL" id="MBJ3809265.1"/>
    </source>
</evidence>
<accession>A0ABS0X7T2</accession>
<dbReference type="InterPro" id="IPR029082">
    <property type="entry name" value="Imm35"/>
</dbReference>
<protein>
    <recommendedName>
        <fullName evidence="1">Immunity protein 35 domain-containing protein</fullName>
    </recommendedName>
</protein>
<dbReference type="Pfam" id="PF15567">
    <property type="entry name" value="Imm35"/>
    <property type="match status" value="1"/>
</dbReference>
<dbReference type="Proteomes" id="UP000634780">
    <property type="component" value="Unassembled WGS sequence"/>
</dbReference>
<proteinExistence type="predicted"/>
<name>A0ABS0X7T2_9ACTN</name>
<feature type="domain" description="Immunity protein 35" evidence="1">
    <location>
        <begin position="6"/>
        <end position="94"/>
    </location>
</feature>
<dbReference type="RefSeq" id="WP_190118728.1">
    <property type="nucleotide sequence ID" value="NZ_BMVR01000012.1"/>
</dbReference>
<evidence type="ECO:0000259" key="1">
    <source>
        <dbReference type="Pfam" id="PF15567"/>
    </source>
</evidence>